<sequence>MAKKSKGNQIQRRNVTPTVPNLHNNGNAQATKNIPASENPALQNSYTYTMAGMLLGALVGYFLLGNLNLGFGIGILIGGVVDVFLNNKKKKKREAIEKENAEKKV</sequence>
<dbReference type="RefSeq" id="WP_087029938.1">
    <property type="nucleotide sequence ID" value="NZ_FJNE01000001.1"/>
</dbReference>
<dbReference type="OrthoDB" id="2168520at2"/>
<keyword evidence="2" id="KW-1133">Transmembrane helix</keyword>
<feature type="region of interest" description="Disordered" evidence="1">
    <location>
        <begin position="1"/>
        <end position="36"/>
    </location>
</feature>
<dbReference type="EMBL" id="FJNE01000001">
    <property type="protein sequence ID" value="CZQ80926.1"/>
    <property type="molecule type" value="Genomic_DNA"/>
</dbReference>
<feature type="compositionally biased region" description="Polar residues" evidence="1">
    <location>
        <begin position="7"/>
        <end position="36"/>
    </location>
</feature>
<organism evidence="3 4">
    <name type="scientific">Trichococcus palustris</name>
    <dbReference type="NCBI Taxonomy" id="140314"/>
    <lineage>
        <taxon>Bacteria</taxon>
        <taxon>Bacillati</taxon>
        <taxon>Bacillota</taxon>
        <taxon>Bacilli</taxon>
        <taxon>Lactobacillales</taxon>
        <taxon>Carnobacteriaceae</taxon>
        <taxon>Trichococcus</taxon>
    </lineage>
</organism>
<accession>A0A143Y6K4</accession>
<reference evidence="3 4" key="1">
    <citation type="submission" date="2016-02" db="EMBL/GenBank/DDBJ databases">
        <authorList>
            <person name="Wen L."/>
            <person name="He K."/>
            <person name="Yang H."/>
        </authorList>
    </citation>
    <scope>NUCLEOTIDE SEQUENCE [LARGE SCALE GENOMIC DNA]</scope>
    <source>
        <strain evidence="3">Trichococcus palustris</strain>
    </source>
</reference>
<evidence type="ECO:0000256" key="2">
    <source>
        <dbReference type="SAM" id="Phobius"/>
    </source>
</evidence>
<keyword evidence="2" id="KW-0812">Transmembrane</keyword>
<dbReference type="AlphaFoldDB" id="A0A143Y6K4"/>
<name>A0A143Y6K4_9LACT</name>
<feature type="transmembrane region" description="Helical" evidence="2">
    <location>
        <begin position="69"/>
        <end position="85"/>
    </location>
</feature>
<feature type="transmembrane region" description="Helical" evidence="2">
    <location>
        <begin position="46"/>
        <end position="63"/>
    </location>
</feature>
<keyword evidence="2" id="KW-0472">Membrane</keyword>
<evidence type="ECO:0000256" key="1">
    <source>
        <dbReference type="SAM" id="MobiDB-lite"/>
    </source>
</evidence>
<evidence type="ECO:0000313" key="4">
    <source>
        <dbReference type="Proteomes" id="UP000242754"/>
    </source>
</evidence>
<dbReference type="Proteomes" id="UP000242754">
    <property type="component" value="Unassembled WGS sequence"/>
</dbReference>
<protein>
    <submittedName>
        <fullName evidence="3">Uncharacterized protein</fullName>
    </submittedName>
</protein>
<evidence type="ECO:0000313" key="3">
    <source>
        <dbReference type="EMBL" id="CZQ80926.1"/>
    </source>
</evidence>
<keyword evidence="4" id="KW-1185">Reference proteome</keyword>
<proteinExistence type="predicted"/>
<gene>
    <name evidence="3" type="ORF">Tpal_136</name>
</gene>